<accession>A0A9N8H9N6</accession>
<dbReference type="EMBL" id="CAICTM010000260">
    <property type="protein sequence ID" value="CAB9506291.1"/>
    <property type="molecule type" value="Genomic_DNA"/>
</dbReference>
<dbReference type="Proteomes" id="UP001153069">
    <property type="component" value="Unassembled WGS sequence"/>
</dbReference>
<dbReference type="SUPFAM" id="SSF52266">
    <property type="entry name" value="SGNH hydrolase"/>
    <property type="match status" value="1"/>
</dbReference>
<dbReference type="InterPro" id="IPR013830">
    <property type="entry name" value="SGNH_hydro"/>
</dbReference>
<evidence type="ECO:0000259" key="1">
    <source>
        <dbReference type="Pfam" id="PF13472"/>
    </source>
</evidence>
<evidence type="ECO:0000313" key="2">
    <source>
        <dbReference type="EMBL" id="CAB9506291.1"/>
    </source>
</evidence>
<organism evidence="2 3">
    <name type="scientific">Seminavis robusta</name>
    <dbReference type="NCBI Taxonomy" id="568900"/>
    <lineage>
        <taxon>Eukaryota</taxon>
        <taxon>Sar</taxon>
        <taxon>Stramenopiles</taxon>
        <taxon>Ochrophyta</taxon>
        <taxon>Bacillariophyta</taxon>
        <taxon>Bacillariophyceae</taxon>
        <taxon>Bacillariophycidae</taxon>
        <taxon>Naviculales</taxon>
        <taxon>Naviculaceae</taxon>
        <taxon>Seminavis</taxon>
    </lineage>
</organism>
<feature type="domain" description="SGNH hydrolase-type esterase" evidence="1">
    <location>
        <begin position="12"/>
        <end position="213"/>
    </location>
</feature>
<keyword evidence="3" id="KW-1185">Reference proteome</keyword>
<dbReference type="InterPro" id="IPR045136">
    <property type="entry name" value="Iah1-like"/>
</dbReference>
<dbReference type="PANTHER" id="PTHR14209">
    <property type="entry name" value="ISOAMYL ACETATE-HYDROLYZING ESTERASE 1"/>
    <property type="match status" value="1"/>
</dbReference>
<gene>
    <name evidence="2" type="ORF">SEMRO_261_G101890.2</name>
</gene>
<name>A0A9N8H9N6_9STRA</name>
<dbReference type="InterPro" id="IPR036514">
    <property type="entry name" value="SGNH_hydro_sf"/>
</dbReference>
<reference evidence="2" key="1">
    <citation type="submission" date="2020-06" db="EMBL/GenBank/DDBJ databases">
        <authorList>
            <consortium name="Plant Systems Biology data submission"/>
        </authorList>
    </citation>
    <scope>NUCLEOTIDE SEQUENCE</scope>
    <source>
        <strain evidence="2">D6</strain>
    </source>
</reference>
<evidence type="ECO:0000313" key="3">
    <source>
        <dbReference type="Proteomes" id="UP001153069"/>
    </source>
</evidence>
<proteinExistence type="predicted"/>
<sequence length="253" mass="27685">MVALRIRPAIVLFGDSITEQAFGVEGKVGWASLLASDYARRADVLNRGFSGYNTQMALPLLPKVFPPSKDNQEGSGILFCTVFFGANDACLPGERQHVPIEEYAKNLETIIGTIRACFNIFSSAATKDDDKFPIILMTPPPFDPAAWRKCRDLEEDGRANNVAKSYGEKVLELGKSLGCSVLNVWNLLEGATSPEVYGRYLSDGLHLNEEGNRKVHEGLMELIGKDHPSLAPLEAGATGEGLAVEEKLWRELC</sequence>
<dbReference type="Pfam" id="PF13472">
    <property type="entry name" value="Lipase_GDSL_2"/>
    <property type="match status" value="1"/>
</dbReference>
<dbReference type="PANTHER" id="PTHR14209:SF19">
    <property type="entry name" value="ISOAMYL ACETATE-HYDROLYZING ESTERASE 1 HOMOLOG"/>
    <property type="match status" value="1"/>
</dbReference>
<protein>
    <recommendedName>
        <fullName evidence="1">SGNH hydrolase-type esterase domain-containing protein</fullName>
    </recommendedName>
</protein>
<comment type="caution">
    <text evidence="2">The sequence shown here is derived from an EMBL/GenBank/DDBJ whole genome shotgun (WGS) entry which is preliminary data.</text>
</comment>
<dbReference type="AlphaFoldDB" id="A0A9N8H9N6"/>
<dbReference type="CDD" id="cd01838">
    <property type="entry name" value="Isoamyl_acetate_hydrolase_like"/>
    <property type="match status" value="1"/>
</dbReference>
<dbReference type="Gene3D" id="3.40.50.1110">
    <property type="entry name" value="SGNH hydrolase"/>
    <property type="match status" value="1"/>
</dbReference>
<dbReference type="OrthoDB" id="671439at2759"/>